<comment type="similarity">
    <text evidence="2">Belongs to the NST1 family.</text>
</comment>
<keyword evidence="5" id="KW-0963">Cytoplasm</keyword>
<evidence type="ECO:0000313" key="9">
    <source>
        <dbReference type="Proteomes" id="UP000242146"/>
    </source>
</evidence>
<name>A0A1X2GTT5_9FUNG</name>
<dbReference type="Proteomes" id="UP000242146">
    <property type="component" value="Unassembled WGS sequence"/>
</dbReference>
<dbReference type="STRING" id="101127.A0A1X2GTT5"/>
<evidence type="ECO:0000313" key="8">
    <source>
        <dbReference type="EMBL" id="ORX61415.1"/>
    </source>
</evidence>
<gene>
    <name evidence="8" type="ORF">DM01DRAFT_316793</name>
</gene>
<proteinExistence type="inferred from homology"/>
<feature type="non-terminal residue" evidence="8">
    <location>
        <position position="364"/>
    </location>
</feature>
<feature type="compositionally biased region" description="Polar residues" evidence="7">
    <location>
        <begin position="8"/>
        <end position="28"/>
    </location>
</feature>
<organism evidence="8 9">
    <name type="scientific">Hesseltinella vesiculosa</name>
    <dbReference type="NCBI Taxonomy" id="101127"/>
    <lineage>
        <taxon>Eukaryota</taxon>
        <taxon>Fungi</taxon>
        <taxon>Fungi incertae sedis</taxon>
        <taxon>Mucoromycota</taxon>
        <taxon>Mucoromycotina</taxon>
        <taxon>Mucoromycetes</taxon>
        <taxon>Mucorales</taxon>
        <taxon>Cunninghamellaceae</taxon>
        <taxon>Hesseltinella</taxon>
    </lineage>
</organism>
<feature type="compositionally biased region" description="Basic residues" evidence="7">
    <location>
        <begin position="46"/>
        <end position="57"/>
    </location>
</feature>
<evidence type="ECO:0000256" key="4">
    <source>
        <dbReference type="ARBA" id="ARBA00020733"/>
    </source>
</evidence>
<feature type="region of interest" description="Disordered" evidence="7">
    <location>
        <begin position="328"/>
        <end position="364"/>
    </location>
</feature>
<feature type="compositionally biased region" description="Acidic residues" evidence="7">
    <location>
        <begin position="335"/>
        <end position="364"/>
    </location>
</feature>
<keyword evidence="9" id="KW-1185">Reference proteome</keyword>
<evidence type="ECO:0000256" key="6">
    <source>
        <dbReference type="ARBA" id="ARBA00023054"/>
    </source>
</evidence>
<dbReference type="EMBL" id="MCGT01000003">
    <property type="protein sequence ID" value="ORX61415.1"/>
    <property type="molecule type" value="Genomic_DNA"/>
</dbReference>
<evidence type="ECO:0000256" key="7">
    <source>
        <dbReference type="SAM" id="MobiDB-lite"/>
    </source>
</evidence>
<feature type="region of interest" description="Disordered" evidence="7">
    <location>
        <begin position="235"/>
        <end position="271"/>
    </location>
</feature>
<reference evidence="8 9" key="1">
    <citation type="submission" date="2016-07" db="EMBL/GenBank/DDBJ databases">
        <title>Pervasive Adenine N6-methylation of Active Genes in Fungi.</title>
        <authorList>
            <consortium name="DOE Joint Genome Institute"/>
            <person name="Mondo S.J."/>
            <person name="Dannebaum R.O."/>
            <person name="Kuo R.C."/>
            <person name="Labutti K."/>
            <person name="Haridas S."/>
            <person name="Kuo A."/>
            <person name="Salamov A."/>
            <person name="Ahrendt S.R."/>
            <person name="Lipzen A."/>
            <person name="Sullivan W."/>
            <person name="Andreopoulos W.B."/>
            <person name="Clum A."/>
            <person name="Lindquist E."/>
            <person name="Daum C."/>
            <person name="Ramamoorthy G.K."/>
            <person name="Gryganskyi A."/>
            <person name="Culley D."/>
            <person name="Magnuson J.K."/>
            <person name="James T.Y."/>
            <person name="O'Malley M.A."/>
            <person name="Stajich J.E."/>
            <person name="Spatafora J.W."/>
            <person name="Visel A."/>
            <person name="Grigoriev I.V."/>
        </authorList>
    </citation>
    <scope>NUCLEOTIDE SEQUENCE [LARGE SCALE GENOMIC DNA]</scope>
    <source>
        <strain evidence="8 9">NRRL 3301</strain>
    </source>
</reference>
<comment type="subcellular location">
    <subcellularLocation>
        <location evidence="1">Cytoplasm</location>
    </subcellularLocation>
</comment>
<sequence length="364" mass="41967">MTKKRSRMANNATVTMSKSTMVQSTPLATSPVPSHPPPSNAAASSGKKKKKKNKKKMSNNIASSSHHVSHHCEKDITHDDVWQVTNSAEERQKIREFWLQLGEEDRRSLVKVEKEAVLRKMKEQQKNSCNCSVCGKKRTAIEDELDVLYDAYYEELEHYANTQQNPQLYGPSGLHRFPAPLYDGKFHDDDDDDDDDDDQFDDIDDDDDDEDDEDLLDDDDEVYLDDYDRFDIAMMEDDDDLDEDDDLEQVSDLSGEDDYSDSYDEEDMESFDPDFMGNNLARLTHATDSLNFGNSLTVKGGILTVADDLLKNDGKKFIDMMERIAERRMQRNEEVFPDQDDEDDEDDEYFDEDEDDDDDDDIEQ</sequence>
<dbReference type="InterPro" id="IPR025279">
    <property type="entry name" value="NST1"/>
</dbReference>
<evidence type="ECO:0000256" key="1">
    <source>
        <dbReference type="ARBA" id="ARBA00004496"/>
    </source>
</evidence>
<accession>A0A1X2GTT5</accession>
<feature type="region of interest" description="Disordered" evidence="7">
    <location>
        <begin position="179"/>
        <end position="216"/>
    </location>
</feature>
<dbReference type="AlphaFoldDB" id="A0A1X2GTT5"/>
<dbReference type="OrthoDB" id="21629at2759"/>
<comment type="caution">
    <text evidence="8">The sequence shown here is derived from an EMBL/GenBank/DDBJ whole genome shotgun (WGS) entry which is preliminary data.</text>
</comment>
<dbReference type="Pfam" id="PF13945">
    <property type="entry name" value="NST1"/>
    <property type="match status" value="1"/>
</dbReference>
<evidence type="ECO:0000256" key="5">
    <source>
        <dbReference type="ARBA" id="ARBA00022490"/>
    </source>
</evidence>
<feature type="region of interest" description="Disordered" evidence="7">
    <location>
        <begin position="1"/>
        <end position="74"/>
    </location>
</feature>
<evidence type="ECO:0000256" key="3">
    <source>
        <dbReference type="ARBA" id="ARBA00015112"/>
    </source>
</evidence>
<protein>
    <recommendedName>
        <fullName evidence="4">Stress response protein NST1</fullName>
    </recommendedName>
    <alternativeName>
        <fullName evidence="3">Stress response protein nst1</fullName>
    </alternativeName>
</protein>
<keyword evidence="6" id="KW-0175">Coiled coil</keyword>
<dbReference type="GO" id="GO:0005737">
    <property type="term" value="C:cytoplasm"/>
    <property type="evidence" value="ECO:0007669"/>
    <property type="project" value="UniProtKB-SubCell"/>
</dbReference>
<evidence type="ECO:0000256" key="2">
    <source>
        <dbReference type="ARBA" id="ARBA00007112"/>
    </source>
</evidence>
<feature type="compositionally biased region" description="Acidic residues" evidence="7">
    <location>
        <begin position="189"/>
        <end position="216"/>
    </location>
</feature>